<dbReference type="PANTHER" id="PTHR40658">
    <property type="match status" value="1"/>
</dbReference>
<dbReference type="OrthoDB" id="9786621at2"/>
<dbReference type="Pfam" id="PF08020">
    <property type="entry name" value="DUF1706"/>
    <property type="match status" value="1"/>
</dbReference>
<dbReference type="SUPFAM" id="SSF109854">
    <property type="entry name" value="DinB/YfiT-like putative metalloenzymes"/>
    <property type="match status" value="1"/>
</dbReference>
<dbReference type="InterPro" id="IPR034660">
    <property type="entry name" value="DinB/YfiT-like"/>
</dbReference>
<protein>
    <submittedName>
        <fullName evidence="2">ClbS/DfsB family four-helix bundle protein</fullName>
    </submittedName>
</protein>
<reference evidence="1" key="2">
    <citation type="submission" date="2015-01" db="EMBL/GenBank/DDBJ databases">
        <authorList>
            <person name="Xiang T."/>
            <person name="Song Y."/>
            <person name="Huang L."/>
            <person name="Wang B."/>
            <person name="Wu P."/>
        </authorList>
    </citation>
    <scope>NUCLEOTIDE SEQUENCE [LARGE SCALE GENOMIC DNA]</scope>
    <source>
        <strain evidence="1">V1</strain>
    </source>
</reference>
<evidence type="ECO:0000313" key="1">
    <source>
        <dbReference type="EMBL" id="CEM62016.1"/>
    </source>
</evidence>
<keyword evidence="3" id="KW-1185">Reference proteome</keyword>
<dbReference type="InterPro" id="IPR012550">
    <property type="entry name" value="DUF1706"/>
</dbReference>
<sequence length="179" mass="21343">MARAQSKTDLLKDSESNFSILMEIIKNMNEKELNAEFNLDVSVNKKEAHWQRDKNIRDVLIHLYEWQELLLHWIHSNMTGEEKPFLPEPYNWKTYGEMNISFWKKHQQTSCNDAIKLLEQRHKKVITEIEKFSNEELFQKGKFKWTGTTTLGSYCVSSASSHYDWAIKKIKFFRKAKTH</sequence>
<reference evidence="3" key="1">
    <citation type="submission" date="2015-01" db="EMBL/GenBank/DDBJ databases">
        <authorList>
            <person name="Manzoor Shahid"/>
            <person name="Zubair Saima"/>
        </authorList>
    </citation>
    <scope>NUCLEOTIDE SEQUENCE [LARGE SCALE GENOMIC DNA]</scope>
    <source>
        <strain evidence="3">V1</strain>
    </source>
</reference>
<dbReference type="EMBL" id="CDNC01000019">
    <property type="protein sequence ID" value="CEM62016.1"/>
    <property type="molecule type" value="Genomic_DNA"/>
</dbReference>
<evidence type="ECO:0000313" key="3">
    <source>
        <dbReference type="Proteomes" id="UP000042527"/>
    </source>
</evidence>
<gene>
    <name evidence="2" type="ORF">FUT82_12975</name>
    <name evidence="1" type="ORF">TPHV1_260005</name>
</gene>
<name>A0A0B7GZE1_TREPH</name>
<dbReference type="GeneID" id="57753899"/>
<dbReference type="Proteomes" id="UP000323594">
    <property type="component" value="Chromosome"/>
</dbReference>
<proteinExistence type="predicted"/>
<dbReference type="EMBL" id="CP042817">
    <property type="protein sequence ID" value="QEJ98817.1"/>
    <property type="molecule type" value="Genomic_DNA"/>
</dbReference>
<dbReference type="RefSeq" id="WP_024753262.1">
    <property type="nucleotide sequence ID" value="NZ_CDNC01000019.1"/>
</dbReference>
<evidence type="ECO:0000313" key="4">
    <source>
        <dbReference type="Proteomes" id="UP000323594"/>
    </source>
</evidence>
<dbReference type="AlphaFoldDB" id="A0A0B7GZE1"/>
<dbReference type="PANTHER" id="PTHR40658:SF4">
    <property type="entry name" value="HYPOTHETICAL CYTOSOLIC PROTEIN"/>
    <property type="match status" value="1"/>
</dbReference>
<dbReference type="Proteomes" id="UP000042527">
    <property type="component" value="Unassembled WGS sequence"/>
</dbReference>
<organism evidence="1 3">
    <name type="scientific">Treponema phagedenis</name>
    <dbReference type="NCBI Taxonomy" id="162"/>
    <lineage>
        <taxon>Bacteria</taxon>
        <taxon>Pseudomonadati</taxon>
        <taxon>Spirochaetota</taxon>
        <taxon>Spirochaetia</taxon>
        <taxon>Spirochaetales</taxon>
        <taxon>Treponemataceae</taxon>
        <taxon>Treponema</taxon>
    </lineage>
</organism>
<dbReference type="PIRSF" id="PIRSF031551">
    <property type="entry name" value="DUF1706"/>
    <property type="match status" value="1"/>
</dbReference>
<dbReference type="Gene3D" id="1.20.120.450">
    <property type="entry name" value="dinb family like domain"/>
    <property type="match status" value="1"/>
</dbReference>
<reference evidence="2 4" key="3">
    <citation type="submission" date="2019-08" db="EMBL/GenBank/DDBJ databases">
        <authorList>
            <person name="Kuhnert P."/>
        </authorList>
    </citation>
    <scope>NUCLEOTIDE SEQUENCE [LARGE SCALE GENOMIC DNA]</scope>
    <source>
        <strain evidence="2 4">B36.5</strain>
    </source>
</reference>
<evidence type="ECO:0000313" key="2">
    <source>
        <dbReference type="EMBL" id="QEJ98817.1"/>
    </source>
</evidence>
<accession>A0A0B7GZE1</accession>